<keyword evidence="3 5" id="KW-0418">Kinase</keyword>
<accession>A0AAD5SMV6</accession>
<keyword evidence="7" id="KW-1185">Reference proteome</keyword>
<comment type="caution">
    <text evidence="6">The sequence shown here is derived from an EMBL/GenBank/DDBJ whole genome shotgun (WGS) entry which is preliminary data.</text>
</comment>
<dbReference type="Pfam" id="PF00871">
    <property type="entry name" value="Acetate_kinase"/>
    <property type="match status" value="2"/>
</dbReference>
<comment type="pathway">
    <text evidence="5">Metabolic intermediate biosynthesis; acetyl-CoA biosynthesis; acetyl-CoA from acetate: step 1/2.</text>
</comment>
<keyword evidence="5" id="KW-0479">Metal-binding</keyword>
<dbReference type="PROSITE" id="PS01075">
    <property type="entry name" value="ACETATE_KINASE_1"/>
    <property type="match status" value="1"/>
</dbReference>
<feature type="site" description="Transition state stabilizer" evidence="5">
    <location>
        <position position="187"/>
    </location>
</feature>
<comment type="cofactor">
    <cofactor evidence="5">
        <name>Mg(2+)</name>
        <dbReference type="ChEBI" id="CHEBI:18420"/>
    </cofactor>
</comment>
<dbReference type="PANTHER" id="PTHR21060:SF15">
    <property type="entry name" value="ACETATE KINASE-RELATED"/>
    <property type="match status" value="1"/>
</dbReference>
<sequence>MASETSQILVLNCGSSTIKIKLFETSSSDPKPIAKGSVSKLGSSSSPVSLTLLSQNPPKTIDDTLEKETDHASAIKKLIEVLKSQTSDLQKIKTVGHRVVHGGQKFWDPVRITPDTLDDLDHLSDLAPLHNHPSVVVIRAALELLPHATHSAVFDTSFHKTLPEKAYVYALPYDAAKEGGLRRFGFHGTSHAYVAKQAAKAMGGSVENYKIISLHLGNGASACAIEQGKSIDTSMGFTPVEGLMMGTRSGDLDPSAIFHISSSKFNIEGKTPAVPSAPNGPQITKAEAILNYQSGLKGVCGESDVRKVEELAETGGNGDGGEGGKEERKRRAELALTMYCVSFLSSCFALADLAPGYFGMTLPFHSYNQYRIEKYIGSYYVALSGADAIIFTGGIGENSVEVRRRVCEKLGCLGVELDSKANEEAKGLDEVREISRKGSKLRVFVVPTDEEGEIAKIALGFGNEK</sequence>
<dbReference type="InterPro" id="IPR004372">
    <property type="entry name" value="Ac/propionate_kinase"/>
</dbReference>
<organism evidence="6 7">
    <name type="scientific">Rhizophlyctis rosea</name>
    <dbReference type="NCBI Taxonomy" id="64517"/>
    <lineage>
        <taxon>Eukaryota</taxon>
        <taxon>Fungi</taxon>
        <taxon>Fungi incertae sedis</taxon>
        <taxon>Chytridiomycota</taxon>
        <taxon>Chytridiomycota incertae sedis</taxon>
        <taxon>Chytridiomycetes</taxon>
        <taxon>Rhizophlyctidales</taxon>
        <taxon>Rhizophlyctidaceae</taxon>
        <taxon>Rhizophlyctis</taxon>
    </lineage>
</organism>
<name>A0AAD5SMV6_9FUNG</name>
<dbReference type="PROSITE" id="PS01076">
    <property type="entry name" value="ACETATE_KINASE_2"/>
    <property type="match status" value="1"/>
</dbReference>
<keyword evidence="1 5" id="KW-0808">Transferase</keyword>
<dbReference type="GO" id="GO:0006085">
    <property type="term" value="P:acetyl-CoA biosynthetic process"/>
    <property type="evidence" value="ECO:0007669"/>
    <property type="project" value="UniProtKB-UniRule"/>
</dbReference>
<keyword evidence="5" id="KW-0460">Magnesium</keyword>
<feature type="binding site" evidence="5">
    <location>
        <begin position="304"/>
        <end position="306"/>
    </location>
    <ligand>
        <name>ATP</name>
        <dbReference type="ChEBI" id="CHEBI:30616"/>
    </ligand>
</feature>
<dbReference type="Proteomes" id="UP001212841">
    <property type="component" value="Unassembled WGS sequence"/>
</dbReference>
<dbReference type="Gene3D" id="3.30.420.40">
    <property type="match status" value="3"/>
</dbReference>
<dbReference type="EMBL" id="JADGJD010000013">
    <property type="protein sequence ID" value="KAJ3057028.1"/>
    <property type="molecule type" value="Genomic_DNA"/>
</dbReference>
<dbReference type="InterPro" id="IPR000890">
    <property type="entry name" value="Aliphatic_acid_kin_short-chain"/>
</dbReference>
<dbReference type="NCBIfam" id="TIGR00016">
    <property type="entry name" value="ackA"/>
    <property type="match status" value="1"/>
</dbReference>
<reference evidence="6" key="1">
    <citation type="submission" date="2020-05" db="EMBL/GenBank/DDBJ databases">
        <title>Phylogenomic resolution of chytrid fungi.</title>
        <authorList>
            <person name="Stajich J.E."/>
            <person name="Amses K."/>
            <person name="Simmons R."/>
            <person name="Seto K."/>
            <person name="Myers J."/>
            <person name="Bonds A."/>
            <person name="Quandt C.A."/>
            <person name="Barry K."/>
            <person name="Liu P."/>
            <person name="Grigoriev I."/>
            <person name="Longcore J.E."/>
            <person name="James T.Y."/>
        </authorList>
    </citation>
    <scope>NUCLEOTIDE SEQUENCE</scope>
    <source>
        <strain evidence="6">JEL0318</strain>
    </source>
</reference>
<protein>
    <recommendedName>
        <fullName evidence="5">Probable acetate kinase</fullName>
        <ecNumber evidence="5">2.7.2.1</ecNumber>
    </recommendedName>
    <alternativeName>
        <fullName evidence="5">Acetokinase</fullName>
    </alternativeName>
</protein>
<feature type="binding site" evidence="5">
    <location>
        <begin position="215"/>
        <end position="219"/>
    </location>
    <ligand>
        <name>ATP</name>
        <dbReference type="ChEBI" id="CHEBI:30616"/>
    </ligand>
</feature>
<dbReference type="InterPro" id="IPR023865">
    <property type="entry name" value="Aliphatic_acid_kinase_CS"/>
</dbReference>
<proteinExistence type="inferred from homology"/>
<dbReference type="SUPFAM" id="SSF53067">
    <property type="entry name" value="Actin-like ATPase domain"/>
    <property type="match status" value="3"/>
</dbReference>
<evidence type="ECO:0000256" key="2">
    <source>
        <dbReference type="ARBA" id="ARBA00022741"/>
    </source>
</evidence>
<comment type="similarity">
    <text evidence="5">Belongs to the acetokinase family.</text>
</comment>
<dbReference type="GO" id="GO:0008776">
    <property type="term" value="F:acetate kinase activity"/>
    <property type="evidence" value="ECO:0007669"/>
    <property type="project" value="UniProtKB-UniRule"/>
</dbReference>
<evidence type="ECO:0000256" key="4">
    <source>
        <dbReference type="ARBA" id="ARBA00022840"/>
    </source>
</evidence>
<dbReference type="InterPro" id="IPR043129">
    <property type="entry name" value="ATPase_NBD"/>
</dbReference>
<feature type="binding site" evidence="5">
    <location>
        <position position="450"/>
    </location>
    <ligand>
        <name>Mg(2+)</name>
        <dbReference type="ChEBI" id="CHEBI:18420"/>
    </ligand>
</feature>
<dbReference type="PANTHER" id="PTHR21060">
    <property type="entry name" value="ACETATE KINASE"/>
    <property type="match status" value="1"/>
</dbReference>
<dbReference type="AlphaFoldDB" id="A0AAD5SMV6"/>
<dbReference type="GO" id="GO:0000287">
    <property type="term" value="F:magnesium ion binding"/>
    <property type="evidence" value="ECO:0007669"/>
    <property type="project" value="UniProtKB-UniRule"/>
</dbReference>
<evidence type="ECO:0000256" key="5">
    <source>
        <dbReference type="HAMAP-Rule" id="MF_03131"/>
    </source>
</evidence>
<evidence type="ECO:0000256" key="3">
    <source>
        <dbReference type="ARBA" id="ARBA00022777"/>
    </source>
</evidence>
<evidence type="ECO:0000313" key="7">
    <source>
        <dbReference type="Proteomes" id="UP001212841"/>
    </source>
</evidence>
<keyword evidence="4 5" id="KW-0067">ATP-binding</keyword>
<comment type="catalytic activity">
    <reaction evidence="5">
        <text>acetate + ATP = acetyl phosphate + ADP</text>
        <dbReference type="Rhea" id="RHEA:11352"/>
        <dbReference type="ChEBI" id="CHEBI:22191"/>
        <dbReference type="ChEBI" id="CHEBI:30089"/>
        <dbReference type="ChEBI" id="CHEBI:30616"/>
        <dbReference type="ChEBI" id="CHEBI:456216"/>
        <dbReference type="EC" id="2.7.2.1"/>
    </reaction>
</comment>
<evidence type="ECO:0000313" key="6">
    <source>
        <dbReference type="EMBL" id="KAJ3057028.1"/>
    </source>
</evidence>
<feature type="binding site" evidence="5">
    <location>
        <begin position="394"/>
        <end position="398"/>
    </location>
    <ligand>
        <name>ATP</name>
        <dbReference type="ChEBI" id="CHEBI:30616"/>
    </ligand>
</feature>
<dbReference type="GO" id="GO:0006083">
    <property type="term" value="P:acetate metabolic process"/>
    <property type="evidence" value="ECO:0007669"/>
    <property type="project" value="TreeGrafter"/>
</dbReference>
<feature type="site" description="Transition state stabilizer" evidence="5">
    <location>
        <position position="248"/>
    </location>
</feature>
<keyword evidence="2 5" id="KW-0547">Nucleotide-binding</keyword>
<feature type="binding site" evidence="5">
    <location>
        <position position="12"/>
    </location>
    <ligand>
        <name>Mg(2+)</name>
        <dbReference type="ChEBI" id="CHEBI:18420"/>
    </ligand>
</feature>
<feature type="binding site" evidence="5">
    <location>
        <position position="19"/>
    </location>
    <ligand>
        <name>ATP</name>
        <dbReference type="ChEBI" id="CHEBI:30616"/>
    </ligand>
</feature>
<dbReference type="GO" id="GO:0005524">
    <property type="term" value="F:ATP binding"/>
    <property type="evidence" value="ECO:0007669"/>
    <property type="project" value="UniProtKB-KW"/>
</dbReference>
<dbReference type="HAMAP" id="MF_00020">
    <property type="entry name" value="Acetate_kinase"/>
    <property type="match status" value="1"/>
</dbReference>
<gene>
    <name evidence="6" type="ORF">HK097_001512</name>
</gene>
<dbReference type="PRINTS" id="PR00471">
    <property type="entry name" value="ACETATEKNASE"/>
</dbReference>
<evidence type="ECO:0000256" key="1">
    <source>
        <dbReference type="ARBA" id="ARBA00022679"/>
    </source>
</evidence>
<dbReference type="EC" id="2.7.2.1" evidence="5"/>
<feature type="binding site" evidence="5">
    <location>
        <position position="98"/>
    </location>
    <ligand>
        <name>substrate</name>
    </ligand>
</feature>
<feature type="active site" description="Proton donor/acceptor" evidence="5">
    <location>
        <position position="155"/>
    </location>
</feature>